<dbReference type="Pfam" id="PF02572">
    <property type="entry name" value="CobA_CobO_BtuR"/>
    <property type="match status" value="1"/>
</dbReference>
<proteinExistence type="predicted"/>
<dbReference type="GO" id="GO:0008817">
    <property type="term" value="F:corrinoid adenosyltransferase activity"/>
    <property type="evidence" value="ECO:0007669"/>
    <property type="project" value="UniProtKB-EC"/>
</dbReference>
<keyword evidence="2" id="KW-0808">Transferase</keyword>
<dbReference type="PANTHER" id="PTHR46638">
    <property type="entry name" value="CORRINOID ADENOSYLTRANSFERASE"/>
    <property type="match status" value="1"/>
</dbReference>
<evidence type="ECO:0000313" key="2">
    <source>
        <dbReference type="EMBL" id="WOB43417.1"/>
    </source>
</evidence>
<dbReference type="InterPro" id="IPR003724">
    <property type="entry name" value="CblAdoTrfase_CobA"/>
</dbReference>
<dbReference type="Gene3D" id="3.40.50.300">
    <property type="entry name" value="P-loop containing nucleotide triphosphate hydrolases"/>
    <property type="match status" value="1"/>
</dbReference>
<dbReference type="NCBIfam" id="NF004637">
    <property type="entry name" value="PRK05986.1"/>
    <property type="match status" value="1"/>
</dbReference>
<gene>
    <name evidence="2" type="primary">cobO</name>
    <name evidence="2" type="ORF">HNI00_09795</name>
</gene>
<dbReference type="NCBIfam" id="TIGR00708">
    <property type="entry name" value="cobA"/>
    <property type="match status" value="1"/>
</dbReference>
<dbReference type="EMBL" id="CP053540">
    <property type="protein sequence ID" value="WOB43417.1"/>
    <property type="molecule type" value="Genomic_DNA"/>
</dbReference>
<dbReference type="AlphaFoldDB" id="A0AA96YNF4"/>
<dbReference type="CDD" id="cd00561">
    <property type="entry name" value="CobA_ACA"/>
    <property type="match status" value="1"/>
</dbReference>
<dbReference type="GO" id="GO:0009236">
    <property type="term" value="P:cobalamin biosynthetic process"/>
    <property type="evidence" value="ECO:0007669"/>
    <property type="project" value="InterPro"/>
</dbReference>
<organism evidence="2">
    <name type="scientific">Thermoleptolyngbya oregonensis NK1-22</name>
    <dbReference type="NCBI Taxonomy" id="2547457"/>
    <lineage>
        <taxon>Bacteria</taxon>
        <taxon>Bacillati</taxon>
        <taxon>Cyanobacteriota</taxon>
        <taxon>Cyanophyceae</taxon>
        <taxon>Oculatellales</taxon>
        <taxon>Oculatellaceae</taxon>
        <taxon>Thermoleptolyngbya</taxon>
    </lineage>
</organism>
<feature type="domain" description="Cob(I)alamin adenosyltransferase N-terminal" evidence="1">
    <location>
        <begin position="30"/>
        <end position="49"/>
    </location>
</feature>
<reference evidence="2" key="1">
    <citation type="submission" date="2020-05" db="EMBL/GenBank/DDBJ databases">
        <authorList>
            <person name="Zhu T."/>
            <person name="Keshari N."/>
            <person name="Lu X."/>
        </authorList>
    </citation>
    <scope>NUCLEOTIDE SEQUENCE</scope>
    <source>
        <strain evidence="2">NK1-22</strain>
    </source>
</reference>
<dbReference type="InterPro" id="IPR027417">
    <property type="entry name" value="P-loop_NTPase"/>
</dbReference>
<dbReference type="KEGG" id="tog:HNI00_09795"/>
<dbReference type="SUPFAM" id="SSF52540">
    <property type="entry name" value="P-loop containing nucleoside triphosphate hydrolases"/>
    <property type="match status" value="1"/>
</dbReference>
<dbReference type="PIRSF" id="PIRSF015617">
    <property type="entry name" value="Adensltrnsf_CobA"/>
    <property type="match status" value="1"/>
</dbReference>
<evidence type="ECO:0000259" key="1">
    <source>
        <dbReference type="Pfam" id="PF12557"/>
    </source>
</evidence>
<dbReference type="GO" id="GO:0005524">
    <property type="term" value="F:ATP binding"/>
    <property type="evidence" value="ECO:0007669"/>
    <property type="project" value="InterPro"/>
</dbReference>
<accession>A0AA96YNF4</accession>
<dbReference type="PANTHER" id="PTHR46638:SF1">
    <property type="entry name" value="CORRINOID ADENOSYLTRANSFERASE"/>
    <property type="match status" value="1"/>
</dbReference>
<dbReference type="InterPro" id="IPR025826">
    <property type="entry name" value="Co_AT_N_dom"/>
</dbReference>
<name>A0AA96YNF4_9CYAN</name>
<protein>
    <submittedName>
        <fullName evidence="2">Cob(I)yrinic acid a,c-diamide adenosyltransferase</fullName>
        <ecNumber evidence="2">2.5.1.17</ecNumber>
    </submittedName>
</protein>
<dbReference type="Pfam" id="PF12557">
    <property type="entry name" value="Co_AT_N"/>
    <property type="match status" value="1"/>
</dbReference>
<dbReference type="EC" id="2.5.1.17" evidence="2"/>
<sequence>MVMTENLALTPQADQEAEQLDQEATAPGLSDEQYRRKMQRRKEVQEQRLAERSLTKGLIIVHTGNGKGKTTAALGMVLRSLGHGHRVAIVQFIKGAWEPAEKTVLHPWTAGDPPQLVFHAMGEGFTWETQDRGRDIQKAHEAWETALTYIQDPDVKLVLLDEVNVALKLGYLAVDSVLAGLAQKPEESHVILTGRGAPQALIDRADLVTEMTLVKHPFREQGVKAQPGIEF</sequence>